<reference evidence="1" key="2">
    <citation type="submission" date="2017-06" db="EMBL/GenBank/DDBJ databases">
        <title>WGS assembly of Brachypodium distachyon.</title>
        <authorList>
            <consortium name="The International Brachypodium Initiative"/>
            <person name="Lucas S."/>
            <person name="Harmon-Smith M."/>
            <person name="Lail K."/>
            <person name="Tice H."/>
            <person name="Grimwood J."/>
            <person name="Bruce D."/>
            <person name="Barry K."/>
            <person name="Shu S."/>
            <person name="Lindquist E."/>
            <person name="Wang M."/>
            <person name="Pitluck S."/>
            <person name="Vogel J.P."/>
            <person name="Garvin D.F."/>
            <person name="Mockler T.C."/>
            <person name="Schmutz J."/>
            <person name="Rokhsar D."/>
            <person name="Bevan M.W."/>
        </authorList>
    </citation>
    <scope>NUCLEOTIDE SEQUENCE</scope>
    <source>
        <strain evidence="1">Bd21</strain>
    </source>
</reference>
<reference evidence="1 2" key="1">
    <citation type="journal article" date="2010" name="Nature">
        <title>Genome sequencing and analysis of the model grass Brachypodium distachyon.</title>
        <authorList>
            <consortium name="International Brachypodium Initiative"/>
        </authorList>
    </citation>
    <scope>NUCLEOTIDE SEQUENCE [LARGE SCALE GENOMIC DNA]</scope>
    <source>
        <strain evidence="1 2">Bd21</strain>
    </source>
</reference>
<keyword evidence="3" id="KW-1185">Reference proteome</keyword>
<gene>
    <name evidence="1" type="ORF">BRADI_4g24770v3</name>
</gene>
<evidence type="ECO:0000313" key="1">
    <source>
        <dbReference type="EMBL" id="PNT64130.1"/>
    </source>
</evidence>
<dbReference type="Proteomes" id="UP000008810">
    <property type="component" value="Chromosome 4"/>
</dbReference>
<evidence type="ECO:0000313" key="3">
    <source>
        <dbReference type="Proteomes" id="UP000008810"/>
    </source>
</evidence>
<dbReference type="EnsemblPlants" id="PNT64130">
    <property type="protein sequence ID" value="PNT64130"/>
    <property type="gene ID" value="BRADI_4g24770v3"/>
</dbReference>
<dbReference type="Gramene" id="PNT64130">
    <property type="protein sequence ID" value="PNT64130"/>
    <property type="gene ID" value="BRADI_4g24770v3"/>
</dbReference>
<evidence type="ECO:0000313" key="2">
    <source>
        <dbReference type="EnsemblPlants" id="PNT64130"/>
    </source>
</evidence>
<dbReference type="InParanoid" id="A0A2K2CQ24"/>
<proteinExistence type="predicted"/>
<dbReference type="AlphaFoldDB" id="A0A2K2CQ24"/>
<accession>A0A2K2CQ24</accession>
<reference evidence="2" key="3">
    <citation type="submission" date="2018-08" db="UniProtKB">
        <authorList>
            <consortium name="EnsemblPlants"/>
        </authorList>
    </citation>
    <scope>IDENTIFICATION</scope>
    <source>
        <strain evidence="2">cv. Bd21</strain>
    </source>
</reference>
<protein>
    <submittedName>
        <fullName evidence="1 2">Uncharacterized protein</fullName>
    </submittedName>
</protein>
<sequence length="78" mass="8839">MTNSKNVCSRDGASRISLCPCRNQHKSGSLFISPGCSLLNILRYQNVWTWSSLTCSRHVRTALEANLDSFFCIRRTDN</sequence>
<name>A0A2K2CQ24_BRADI</name>
<dbReference type="EMBL" id="CM000883">
    <property type="protein sequence ID" value="PNT64130.1"/>
    <property type="molecule type" value="Genomic_DNA"/>
</dbReference>
<organism evidence="1">
    <name type="scientific">Brachypodium distachyon</name>
    <name type="common">Purple false brome</name>
    <name type="synonym">Trachynia distachya</name>
    <dbReference type="NCBI Taxonomy" id="15368"/>
    <lineage>
        <taxon>Eukaryota</taxon>
        <taxon>Viridiplantae</taxon>
        <taxon>Streptophyta</taxon>
        <taxon>Embryophyta</taxon>
        <taxon>Tracheophyta</taxon>
        <taxon>Spermatophyta</taxon>
        <taxon>Magnoliopsida</taxon>
        <taxon>Liliopsida</taxon>
        <taxon>Poales</taxon>
        <taxon>Poaceae</taxon>
        <taxon>BOP clade</taxon>
        <taxon>Pooideae</taxon>
        <taxon>Stipodae</taxon>
        <taxon>Brachypodieae</taxon>
        <taxon>Brachypodium</taxon>
    </lineage>
</organism>